<name>A0A6J5LLS6_9CAUD</name>
<protein>
    <submittedName>
        <fullName evidence="1">Uncharacterized protein</fullName>
    </submittedName>
</protein>
<evidence type="ECO:0000313" key="1">
    <source>
        <dbReference type="EMBL" id="CAB4132679.1"/>
    </source>
</evidence>
<gene>
    <name evidence="1" type="ORF">UFOVP248_66</name>
</gene>
<organism evidence="1">
    <name type="scientific">uncultured Caudovirales phage</name>
    <dbReference type="NCBI Taxonomy" id="2100421"/>
    <lineage>
        <taxon>Viruses</taxon>
        <taxon>Duplodnaviria</taxon>
        <taxon>Heunggongvirae</taxon>
        <taxon>Uroviricota</taxon>
        <taxon>Caudoviricetes</taxon>
        <taxon>Peduoviridae</taxon>
        <taxon>Maltschvirus</taxon>
        <taxon>Maltschvirus maltsch</taxon>
    </lineage>
</organism>
<sequence>MNTCPECNEYVLCNECKQAFDEAQVYQQAQPEQYLINIASGEDVCLA</sequence>
<dbReference type="EMBL" id="LR796267">
    <property type="protein sequence ID" value="CAB4132679.1"/>
    <property type="molecule type" value="Genomic_DNA"/>
</dbReference>
<proteinExistence type="predicted"/>
<accession>A0A6J5LLS6</accession>
<reference evidence="1" key="1">
    <citation type="submission" date="2020-04" db="EMBL/GenBank/DDBJ databases">
        <authorList>
            <person name="Chiriac C."/>
            <person name="Salcher M."/>
            <person name="Ghai R."/>
            <person name="Kavagutti S V."/>
        </authorList>
    </citation>
    <scope>NUCLEOTIDE SEQUENCE</scope>
</reference>